<dbReference type="InterPro" id="IPR011009">
    <property type="entry name" value="Kinase-like_dom_sf"/>
</dbReference>
<dbReference type="PANTHER" id="PTHR38248">
    <property type="entry name" value="FUNK1 6"/>
    <property type="match status" value="1"/>
</dbReference>
<dbReference type="EMBL" id="KN831800">
    <property type="protein sequence ID" value="KIM37092.1"/>
    <property type="molecule type" value="Genomic_DNA"/>
</dbReference>
<reference evidence="2 3" key="1">
    <citation type="submission" date="2014-04" db="EMBL/GenBank/DDBJ databases">
        <authorList>
            <consortium name="DOE Joint Genome Institute"/>
            <person name="Kuo A."/>
            <person name="Gay G."/>
            <person name="Dore J."/>
            <person name="Kohler A."/>
            <person name="Nagy L.G."/>
            <person name="Floudas D."/>
            <person name="Copeland A."/>
            <person name="Barry K.W."/>
            <person name="Cichocki N."/>
            <person name="Veneault-Fourrey C."/>
            <person name="LaButti K."/>
            <person name="Lindquist E.A."/>
            <person name="Lipzen A."/>
            <person name="Lundell T."/>
            <person name="Morin E."/>
            <person name="Murat C."/>
            <person name="Sun H."/>
            <person name="Tunlid A."/>
            <person name="Henrissat B."/>
            <person name="Grigoriev I.V."/>
            <person name="Hibbett D.S."/>
            <person name="Martin F."/>
            <person name="Nordberg H.P."/>
            <person name="Cantor M.N."/>
            <person name="Hua S.X."/>
        </authorList>
    </citation>
    <scope>NUCLEOTIDE SEQUENCE [LARGE SCALE GENOMIC DNA]</scope>
    <source>
        <strain evidence="3">h7</strain>
    </source>
</reference>
<dbReference type="InterPro" id="IPR040976">
    <property type="entry name" value="Pkinase_fungal"/>
</dbReference>
<dbReference type="AlphaFoldDB" id="A0A0C2Y7X3"/>
<dbReference type="PANTHER" id="PTHR38248:SF2">
    <property type="entry name" value="FUNK1 11"/>
    <property type="match status" value="1"/>
</dbReference>
<reference evidence="3" key="2">
    <citation type="submission" date="2015-01" db="EMBL/GenBank/DDBJ databases">
        <title>Evolutionary Origins and Diversification of the Mycorrhizal Mutualists.</title>
        <authorList>
            <consortium name="DOE Joint Genome Institute"/>
            <consortium name="Mycorrhizal Genomics Consortium"/>
            <person name="Kohler A."/>
            <person name="Kuo A."/>
            <person name="Nagy L.G."/>
            <person name="Floudas D."/>
            <person name="Copeland A."/>
            <person name="Barry K.W."/>
            <person name="Cichocki N."/>
            <person name="Veneault-Fourrey C."/>
            <person name="LaButti K."/>
            <person name="Lindquist E.A."/>
            <person name="Lipzen A."/>
            <person name="Lundell T."/>
            <person name="Morin E."/>
            <person name="Murat C."/>
            <person name="Riley R."/>
            <person name="Ohm R."/>
            <person name="Sun H."/>
            <person name="Tunlid A."/>
            <person name="Henrissat B."/>
            <person name="Grigoriev I.V."/>
            <person name="Hibbett D.S."/>
            <person name="Martin F."/>
        </authorList>
    </citation>
    <scope>NUCLEOTIDE SEQUENCE [LARGE SCALE GENOMIC DNA]</scope>
    <source>
        <strain evidence="3">h7</strain>
    </source>
</reference>
<dbReference type="HOGENOM" id="CLU_811476_0_0_1"/>
<feature type="domain" description="Fungal-type protein kinase" evidence="1">
    <location>
        <begin position="52"/>
        <end position="181"/>
    </location>
</feature>
<evidence type="ECO:0000313" key="3">
    <source>
        <dbReference type="Proteomes" id="UP000053424"/>
    </source>
</evidence>
<organism evidence="2 3">
    <name type="scientific">Hebeloma cylindrosporum</name>
    <dbReference type="NCBI Taxonomy" id="76867"/>
    <lineage>
        <taxon>Eukaryota</taxon>
        <taxon>Fungi</taxon>
        <taxon>Dikarya</taxon>
        <taxon>Basidiomycota</taxon>
        <taxon>Agaricomycotina</taxon>
        <taxon>Agaricomycetes</taxon>
        <taxon>Agaricomycetidae</taxon>
        <taxon>Agaricales</taxon>
        <taxon>Agaricineae</taxon>
        <taxon>Hymenogastraceae</taxon>
        <taxon>Hebeloma</taxon>
    </lineage>
</organism>
<gene>
    <name evidence="2" type="ORF">M413DRAFT_31241</name>
</gene>
<dbReference type="OrthoDB" id="5569250at2759"/>
<proteinExistence type="predicted"/>
<dbReference type="Proteomes" id="UP000053424">
    <property type="component" value="Unassembled WGS sequence"/>
</dbReference>
<name>A0A0C2Y7X3_HEBCY</name>
<keyword evidence="3" id="KW-1185">Reference proteome</keyword>
<evidence type="ECO:0000313" key="2">
    <source>
        <dbReference type="EMBL" id="KIM37092.1"/>
    </source>
</evidence>
<dbReference type="STRING" id="686832.A0A0C2Y7X3"/>
<protein>
    <recommendedName>
        <fullName evidence="1">Fungal-type protein kinase domain-containing protein</fullName>
    </recommendedName>
</protein>
<sequence length="300" mass="34253">MEFKSGFTSKEIYPVNFVATGWIFDKDAANKIRIATFTLPRNHANLKVACQEHTRHHVLLLAPPLCNNLWEVRNTTEFKRVFLDCVESHYHAYYAGCILHHDVSGKRIMVSHGPDSVGVLNDFDMATERLPDENDAQVNAAHRRTGTLPFMALELVNSHETKPVHLYRHDLESFFYILIWAATHYDFESQTKRKTPAMMRDLLDPNTAAYVKLDIIAGLHLHAVLTPLVLAPFKELWQTWVVPLSMLFCRAHQQRMICIREDSPLDNTTVNGKITFETFMAAIGETPRGLDPNLEGDISK</sequence>
<dbReference type="Gene3D" id="1.10.510.10">
    <property type="entry name" value="Transferase(Phosphotransferase) domain 1"/>
    <property type="match status" value="1"/>
</dbReference>
<dbReference type="Pfam" id="PF17667">
    <property type="entry name" value="Pkinase_fungal"/>
    <property type="match status" value="1"/>
</dbReference>
<accession>A0A0C2Y7X3</accession>
<evidence type="ECO:0000259" key="1">
    <source>
        <dbReference type="Pfam" id="PF17667"/>
    </source>
</evidence>
<dbReference type="SUPFAM" id="SSF56112">
    <property type="entry name" value="Protein kinase-like (PK-like)"/>
    <property type="match status" value="1"/>
</dbReference>